<organism evidence="1 2">
    <name type="scientific">Roseateles flavus</name>
    <dbReference type="NCBI Taxonomy" id="3149041"/>
    <lineage>
        <taxon>Bacteria</taxon>
        <taxon>Pseudomonadati</taxon>
        <taxon>Pseudomonadota</taxon>
        <taxon>Betaproteobacteria</taxon>
        <taxon>Burkholderiales</taxon>
        <taxon>Sphaerotilaceae</taxon>
        <taxon>Roseateles</taxon>
    </lineage>
</organism>
<dbReference type="EMBL" id="JBDPZC010000008">
    <property type="protein sequence ID" value="MEO3714431.1"/>
    <property type="molecule type" value="Genomic_DNA"/>
</dbReference>
<evidence type="ECO:0000313" key="1">
    <source>
        <dbReference type="EMBL" id="MEO3714431.1"/>
    </source>
</evidence>
<proteinExistence type="predicted"/>
<comment type="caution">
    <text evidence="1">The sequence shown here is derived from an EMBL/GenBank/DDBJ whole genome shotgun (WGS) entry which is preliminary data.</text>
</comment>
<sequence length="240" mass="26097">MPLIATLALAASGLALPHCSWDRPGVNPFMGDVVEAVDDYKDIPEATRLKLKKRMSDRQYEDLVTIRRDSITGKSEYGAEIRDMHYGASGNVCRTVTRKKWSSEHAERGLVYCEDNHCVVVPTVCRNVSRIRRLPVKPVAALPAFAENIIGAKSEVDDAPLLIDPPAAGVIDNLPSDRNSFAQVANLPTDTGSTNFTPTPGGGTPQIPAGAVTPVPEPQVWLMFVAGLVAMGFKARRRRH</sequence>
<dbReference type="Proteomes" id="UP001462640">
    <property type="component" value="Unassembled WGS sequence"/>
</dbReference>
<evidence type="ECO:0000313" key="2">
    <source>
        <dbReference type="Proteomes" id="UP001462640"/>
    </source>
</evidence>
<reference evidence="1 2" key="1">
    <citation type="submission" date="2024-05" db="EMBL/GenBank/DDBJ databases">
        <title>Roseateles sp. 2.12 16S ribosomal RNA gene Genome sequencing and assembly.</title>
        <authorList>
            <person name="Woo H."/>
        </authorList>
    </citation>
    <scope>NUCLEOTIDE SEQUENCE [LARGE SCALE GENOMIC DNA]</scope>
    <source>
        <strain evidence="1 2">2.12</strain>
    </source>
</reference>
<dbReference type="InterPro" id="IPR013424">
    <property type="entry name" value="Ice-binding_C"/>
</dbReference>
<dbReference type="NCBIfam" id="NF038119">
    <property type="entry name" value="PEP_CTERM_MHFG"/>
    <property type="match status" value="1"/>
</dbReference>
<accession>A0ABV0GHA1</accession>
<keyword evidence="2" id="KW-1185">Reference proteome</keyword>
<protein>
    <submittedName>
        <fullName evidence="1">MHFG family PEP-CTERM protein</fullName>
    </submittedName>
</protein>
<gene>
    <name evidence="1" type="ORF">ABDJ40_16820</name>
</gene>
<name>A0ABV0GHA1_9BURK</name>
<dbReference type="RefSeq" id="WP_347611529.1">
    <property type="nucleotide sequence ID" value="NZ_JBDPZC010000008.1"/>
</dbReference>
<dbReference type="NCBIfam" id="TIGR02595">
    <property type="entry name" value="PEP_CTERM"/>
    <property type="match status" value="1"/>
</dbReference>